<keyword evidence="4" id="KW-0799">Topoisomerase</keyword>
<sequence length="342" mass="39457">MGGETRPRSRKRRAERRSLTITRRREDDAFVYLRRGRRIRSRREIERIEALVIPPAWEEVRIAHSPRAKVLAIGVDQAGRRQSIYHPSFRRRREREKYARLTEFADALPKLRARVDRDLRRRGLPKDRVVACVIRLIDLHYFRVGNHRYAELHQSYGVTTLTEEHVEASAGGLRFDFTGKSGKRQRVRARDARAARVVSQLLEIPGPEVFRFFDEDGVLRRVRSRDVNAYVRRHTGGGAFTAKDFRTWGGTLIACAELFASDAESWASPESRAAATRAIVQRVAERLGNTPAVAKGSYIAPRLLELCEDPEAIEAARRERSRLRERTHFSVDEQSLVRILRS</sequence>
<dbReference type="EMBL" id="JAGDYM010000011">
    <property type="protein sequence ID" value="MBO1902423.1"/>
    <property type="molecule type" value="Genomic_DNA"/>
</dbReference>
<gene>
    <name evidence="9" type="ORF">J4H92_10735</name>
</gene>
<evidence type="ECO:0000256" key="5">
    <source>
        <dbReference type="ARBA" id="ARBA00023125"/>
    </source>
</evidence>
<accession>A0A939MKG8</accession>
<reference evidence="9" key="1">
    <citation type="submission" date="2021-03" db="EMBL/GenBank/DDBJ databases">
        <title>Leucobacter chromiisoli sp. nov., isolated from chromium-containing soil of chemical plant.</title>
        <authorList>
            <person name="Xu Z."/>
        </authorList>
    </citation>
    <scope>NUCLEOTIDE SEQUENCE</scope>
    <source>
        <strain evidence="9">S27</strain>
    </source>
</reference>
<dbReference type="Pfam" id="PF21338">
    <property type="entry name" value="Top1B_N_bact"/>
    <property type="match status" value="1"/>
</dbReference>
<dbReference type="EC" id="5.6.2.1" evidence="3"/>
<evidence type="ECO:0000313" key="9">
    <source>
        <dbReference type="EMBL" id="MBO1902423.1"/>
    </source>
</evidence>
<evidence type="ECO:0000256" key="3">
    <source>
        <dbReference type="ARBA" id="ARBA00012891"/>
    </source>
</evidence>
<dbReference type="Gene3D" id="3.90.15.10">
    <property type="entry name" value="Topoisomerase I, Chain A, domain 3"/>
    <property type="match status" value="1"/>
</dbReference>
<evidence type="ECO:0000259" key="7">
    <source>
        <dbReference type="Pfam" id="PF01028"/>
    </source>
</evidence>
<dbReference type="Gene3D" id="1.10.132.120">
    <property type="match status" value="1"/>
</dbReference>
<keyword evidence="10" id="KW-1185">Reference proteome</keyword>
<proteinExistence type="inferred from homology"/>
<dbReference type="InterPro" id="IPR014711">
    <property type="entry name" value="TopoI_cat_a-hlx-sub_euk"/>
</dbReference>
<comment type="caution">
    <text evidence="9">The sequence shown here is derived from an EMBL/GenBank/DDBJ whole genome shotgun (WGS) entry which is preliminary data.</text>
</comment>
<keyword evidence="6" id="KW-0413">Isomerase</keyword>
<evidence type="ECO:0000256" key="1">
    <source>
        <dbReference type="ARBA" id="ARBA00000213"/>
    </source>
</evidence>
<dbReference type="GO" id="GO:0003677">
    <property type="term" value="F:DNA binding"/>
    <property type="evidence" value="ECO:0007669"/>
    <property type="project" value="UniProtKB-KW"/>
</dbReference>
<feature type="domain" description="DNA topoisomerase I catalytic core eukaryotic-type" evidence="7">
    <location>
        <begin position="88"/>
        <end position="296"/>
    </location>
</feature>
<dbReference type="PROSITE" id="PS52038">
    <property type="entry name" value="TOPO_IB_2"/>
    <property type="match status" value="1"/>
</dbReference>
<dbReference type="Gene3D" id="3.30.66.10">
    <property type="entry name" value="DNA topoisomerase I domain"/>
    <property type="match status" value="1"/>
</dbReference>
<evidence type="ECO:0000256" key="4">
    <source>
        <dbReference type="ARBA" id="ARBA00023029"/>
    </source>
</evidence>
<protein>
    <recommendedName>
        <fullName evidence="3">DNA topoisomerase</fullName>
        <ecNumber evidence="3">5.6.2.1</ecNumber>
    </recommendedName>
</protein>
<dbReference type="InterPro" id="IPR011010">
    <property type="entry name" value="DNA_brk_join_enz"/>
</dbReference>
<evidence type="ECO:0000313" key="10">
    <source>
        <dbReference type="Proteomes" id="UP000664382"/>
    </source>
</evidence>
<organism evidence="9 10">
    <name type="scientific">Leucobacter weissii</name>
    <dbReference type="NCBI Taxonomy" id="1983706"/>
    <lineage>
        <taxon>Bacteria</taxon>
        <taxon>Bacillati</taxon>
        <taxon>Actinomycetota</taxon>
        <taxon>Actinomycetes</taxon>
        <taxon>Micrococcales</taxon>
        <taxon>Microbacteriaceae</taxon>
        <taxon>Leucobacter</taxon>
    </lineage>
</organism>
<comment type="catalytic activity">
    <reaction evidence="1">
        <text>ATP-independent breakage of single-stranded DNA, followed by passage and rejoining.</text>
        <dbReference type="EC" id="5.6.2.1"/>
    </reaction>
</comment>
<dbReference type="AlphaFoldDB" id="A0A939MKG8"/>
<dbReference type="InterPro" id="IPR035447">
    <property type="entry name" value="DNA_topo_I_N_sf"/>
</dbReference>
<dbReference type="GO" id="GO:0006265">
    <property type="term" value="P:DNA topological change"/>
    <property type="evidence" value="ECO:0007669"/>
    <property type="project" value="InterPro"/>
</dbReference>
<dbReference type="PRINTS" id="PR00416">
    <property type="entry name" value="EUTPISMRASEI"/>
</dbReference>
<dbReference type="SUPFAM" id="SSF56349">
    <property type="entry name" value="DNA breaking-rejoining enzymes"/>
    <property type="match status" value="1"/>
</dbReference>
<dbReference type="InterPro" id="IPR013500">
    <property type="entry name" value="TopoI_cat_euk"/>
</dbReference>
<keyword evidence="5" id="KW-0238">DNA-binding</keyword>
<evidence type="ECO:0000259" key="8">
    <source>
        <dbReference type="Pfam" id="PF21338"/>
    </source>
</evidence>
<dbReference type="Proteomes" id="UP000664382">
    <property type="component" value="Unassembled WGS sequence"/>
</dbReference>
<comment type="similarity">
    <text evidence="2">Belongs to the type IB topoisomerase family.</text>
</comment>
<dbReference type="RefSeq" id="WP_208098180.1">
    <property type="nucleotide sequence ID" value="NZ_JAGDYM010000011.1"/>
</dbReference>
<dbReference type="InterPro" id="IPR001631">
    <property type="entry name" value="TopoI"/>
</dbReference>
<dbReference type="Pfam" id="PF01028">
    <property type="entry name" value="Topoisom_I"/>
    <property type="match status" value="1"/>
</dbReference>
<evidence type="ECO:0000256" key="2">
    <source>
        <dbReference type="ARBA" id="ARBA00006645"/>
    </source>
</evidence>
<dbReference type="GO" id="GO:0003917">
    <property type="term" value="F:DNA topoisomerase type I (single strand cut, ATP-independent) activity"/>
    <property type="evidence" value="ECO:0007669"/>
    <property type="project" value="UniProtKB-EC"/>
</dbReference>
<dbReference type="InterPro" id="IPR049331">
    <property type="entry name" value="Top1B_N_bact"/>
</dbReference>
<name>A0A939MKG8_9MICO</name>
<feature type="domain" description="DNA topoisomerase IB N-terminal" evidence="8">
    <location>
        <begin position="30"/>
        <end position="76"/>
    </location>
</feature>
<dbReference type="SUPFAM" id="SSF55869">
    <property type="entry name" value="DNA topoisomerase I domain"/>
    <property type="match status" value="1"/>
</dbReference>
<evidence type="ECO:0000256" key="6">
    <source>
        <dbReference type="ARBA" id="ARBA00023235"/>
    </source>
</evidence>